<dbReference type="PANTHER" id="PTHR47219:SF20">
    <property type="entry name" value="TBC1 DOMAIN FAMILY MEMBER 2B"/>
    <property type="match status" value="1"/>
</dbReference>
<dbReference type="GO" id="GO:0031267">
    <property type="term" value="F:small GTPase binding"/>
    <property type="evidence" value="ECO:0007669"/>
    <property type="project" value="TreeGrafter"/>
</dbReference>
<accession>A0AAW1PB96</accession>
<evidence type="ECO:0000313" key="3">
    <source>
        <dbReference type="Proteomes" id="UP001465755"/>
    </source>
</evidence>
<dbReference type="Pfam" id="PF00566">
    <property type="entry name" value="RabGAP-TBC"/>
    <property type="match status" value="1"/>
</dbReference>
<dbReference type="PANTHER" id="PTHR47219">
    <property type="entry name" value="RAB GTPASE-ACTIVATING PROTEIN 1-LIKE"/>
    <property type="match status" value="1"/>
</dbReference>
<keyword evidence="3" id="KW-1185">Reference proteome</keyword>
<dbReference type="InterPro" id="IPR035969">
    <property type="entry name" value="Rab-GAP_TBC_sf"/>
</dbReference>
<dbReference type="Proteomes" id="UP001465755">
    <property type="component" value="Unassembled WGS sequence"/>
</dbReference>
<dbReference type="GO" id="GO:0005096">
    <property type="term" value="F:GTPase activator activity"/>
    <property type="evidence" value="ECO:0007669"/>
    <property type="project" value="TreeGrafter"/>
</dbReference>
<dbReference type="SMART" id="SM00164">
    <property type="entry name" value="TBC"/>
    <property type="match status" value="1"/>
</dbReference>
<reference evidence="2 3" key="1">
    <citation type="journal article" date="2024" name="Nat. Commun.">
        <title>Phylogenomics reveals the evolutionary origins of lichenization in chlorophyte algae.</title>
        <authorList>
            <person name="Puginier C."/>
            <person name="Libourel C."/>
            <person name="Otte J."/>
            <person name="Skaloud P."/>
            <person name="Haon M."/>
            <person name="Grisel S."/>
            <person name="Petersen M."/>
            <person name="Berrin J.G."/>
            <person name="Delaux P.M."/>
            <person name="Dal Grande F."/>
            <person name="Keller J."/>
        </authorList>
    </citation>
    <scope>NUCLEOTIDE SEQUENCE [LARGE SCALE GENOMIC DNA]</scope>
    <source>
        <strain evidence="2 3">SAG 2036</strain>
    </source>
</reference>
<dbReference type="PROSITE" id="PS50086">
    <property type="entry name" value="TBC_RABGAP"/>
    <property type="match status" value="1"/>
</dbReference>
<gene>
    <name evidence="2" type="ORF">WJX73_005022</name>
</gene>
<evidence type="ECO:0000259" key="1">
    <source>
        <dbReference type="PROSITE" id="PS50086"/>
    </source>
</evidence>
<feature type="domain" description="Rab-GAP TBC" evidence="1">
    <location>
        <begin position="66"/>
        <end position="265"/>
    </location>
</feature>
<dbReference type="AlphaFoldDB" id="A0AAW1PB96"/>
<comment type="caution">
    <text evidence="2">The sequence shown here is derived from an EMBL/GenBank/DDBJ whole genome shotgun (WGS) entry which is preliminary data.</text>
</comment>
<dbReference type="Gene3D" id="1.10.472.80">
    <property type="entry name" value="Ypt/Rab-GAP domain of gyp1p, domain 3"/>
    <property type="match status" value="1"/>
</dbReference>
<dbReference type="EMBL" id="JALJOQ010000034">
    <property type="protein sequence ID" value="KAK9807100.1"/>
    <property type="molecule type" value="Genomic_DNA"/>
</dbReference>
<organism evidence="2 3">
    <name type="scientific">Symbiochloris irregularis</name>
    <dbReference type="NCBI Taxonomy" id="706552"/>
    <lineage>
        <taxon>Eukaryota</taxon>
        <taxon>Viridiplantae</taxon>
        <taxon>Chlorophyta</taxon>
        <taxon>core chlorophytes</taxon>
        <taxon>Trebouxiophyceae</taxon>
        <taxon>Trebouxiales</taxon>
        <taxon>Trebouxiaceae</taxon>
        <taxon>Symbiochloris</taxon>
    </lineage>
</organism>
<dbReference type="InterPro" id="IPR050302">
    <property type="entry name" value="Rab_GAP_TBC_domain"/>
</dbReference>
<name>A0AAW1PB96_9CHLO</name>
<dbReference type="SUPFAM" id="SSF47923">
    <property type="entry name" value="Ypt/Rab-GAP domain of gyp1p"/>
    <property type="match status" value="2"/>
</dbReference>
<evidence type="ECO:0000313" key="2">
    <source>
        <dbReference type="EMBL" id="KAK9807100.1"/>
    </source>
</evidence>
<proteinExistence type="predicted"/>
<protein>
    <recommendedName>
        <fullName evidence="1">Rab-GAP TBC domain-containing protein</fullName>
    </recommendedName>
</protein>
<dbReference type="InterPro" id="IPR000195">
    <property type="entry name" value="Rab-GAP-TBC_dom"/>
</dbReference>
<dbReference type="Gene3D" id="1.10.10.750">
    <property type="entry name" value="Ypt/Rab-GAP domain of gyp1p, domain 1"/>
    <property type="match status" value="1"/>
</dbReference>
<sequence length="391" mass="42672">MDLGACRYGMSLVGLTNAEAMDREACVTKEEKAATKWLGATELSSWAWSSTTQAPPKALKLLVREGIPPALRPSLWLRFSGGLTRQRAAPAGYYASLAEHNVSRVSPPLDVDARFAETWTHLHPGHLLLNSSAYVAAVQRMTAAYVNYADSVEVSDATLRYVGCCSAFLLTIFGVKQEEAAWFTLLALVEDRLPASFITQEDAGYVEQRMLEQLLVKQCPRVRTALAQNKLDFEDLTGGWFPCLFACTLPVETSARVWDCLLCEGPKVMFRVAVALFKMNEAALVTPGYTAARNFKWRVARTYAADTLLQMAFQGIGSFPMARVASMRRAQSGSVPPQLQAAEKTSPRTALTRLTSSKLLLHVKGPGSNASSSGDLGALDLATHASVTRTW</sequence>